<name>A0A8H7PQC7_9FUNG</name>
<feature type="compositionally biased region" description="Basic and acidic residues" evidence="6">
    <location>
        <begin position="805"/>
        <end position="821"/>
    </location>
</feature>
<evidence type="ECO:0000259" key="9">
    <source>
        <dbReference type="Pfam" id="PF19292"/>
    </source>
</evidence>
<reference evidence="10" key="1">
    <citation type="submission" date="2020-12" db="EMBL/GenBank/DDBJ databases">
        <title>Metabolic potential, ecology and presence of endohyphal bacteria is reflected in genomic diversity of Mucoromycotina.</title>
        <authorList>
            <person name="Muszewska A."/>
            <person name="Okrasinska A."/>
            <person name="Steczkiewicz K."/>
            <person name="Drgas O."/>
            <person name="Orlowska M."/>
            <person name="Perlinska-Lenart U."/>
            <person name="Aleksandrzak-Piekarczyk T."/>
            <person name="Szatraj K."/>
            <person name="Zielenkiewicz U."/>
            <person name="Pilsyk S."/>
            <person name="Malc E."/>
            <person name="Mieczkowski P."/>
            <person name="Kruszewska J.S."/>
            <person name="Biernat P."/>
            <person name="Pawlowska J."/>
        </authorList>
    </citation>
    <scope>NUCLEOTIDE SEQUENCE</scope>
    <source>
        <strain evidence="10">WA0000051536</strain>
    </source>
</reference>
<protein>
    <recommendedName>
        <fullName evidence="12">Phosphorylase kinase alphabeta</fullName>
    </recommendedName>
</protein>
<dbReference type="UniPathway" id="UPA00163"/>
<feature type="compositionally biased region" description="Basic and acidic residues" evidence="6">
    <location>
        <begin position="786"/>
        <end position="797"/>
    </location>
</feature>
<dbReference type="InterPro" id="IPR045583">
    <property type="entry name" value="KPBA/B_C"/>
</dbReference>
<dbReference type="InterPro" id="IPR039477">
    <property type="entry name" value="ILEI/PANDER_dom"/>
</dbReference>
<evidence type="ECO:0000256" key="2">
    <source>
        <dbReference type="ARBA" id="ARBA00007128"/>
    </source>
</evidence>
<dbReference type="GO" id="GO:0005516">
    <property type="term" value="F:calmodulin binding"/>
    <property type="evidence" value="ECO:0007669"/>
    <property type="project" value="UniProtKB-KW"/>
</dbReference>
<dbReference type="InterPro" id="IPR011613">
    <property type="entry name" value="GH15-like"/>
</dbReference>
<evidence type="ECO:0000259" key="7">
    <source>
        <dbReference type="Pfam" id="PF00723"/>
    </source>
</evidence>
<feature type="domain" description="Phosphorylase b kinase regulatory subunit alpha/beta C-terminal" evidence="9">
    <location>
        <begin position="1281"/>
        <end position="1432"/>
    </location>
</feature>
<organism evidence="10 11">
    <name type="scientific">Umbelopsis vinacea</name>
    <dbReference type="NCBI Taxonomy" id="44442"/>
    <lineage>
        <taxon>Eukaryota</taxon>
        <taxon>Fungi</taxon>
        <taxon>Fungi incertae sedis</taxon>
        <taxon>Mucoromycota</taxon>
        <taxon>Mucoromycotina</taxon>
        <taxon>Umbelopsidomycetes</taxon>
        <taxon>Umbelopsidales</taxon>
        <taxon>Umbelopsidaceae</taxon>
        <taxon>Umbelopsis</taxon>
    </lineage>
</organism>
<feature type="domain" description="GH15-like" evidence="7">
    <location>
        <begin position="11"/>
        <end position="1021"/>
    </location>
</feature>
<accession>A0A8H7PQC7</accession>
<dbReference type="InterPro" id="IPR012341">
    <property type="entry name" value="6hp_glycosidase-like_sf"/>
</dbReference>
<dbReference type="InterPro" id="IPR008928">
    <property type="entry name" value="6-hairpin_glycosidase_sf"/>
</dbReference>
<comment type="pathway">
    <text evidence="1">Glycan biosynthesis; glycogen metabolism.</text>
</comment>
<gene>
    <name evidence="10" type="ORF">INT44_001442</name>
</gene>
<keyword evidence="11" id="KW-1185">Reference proteome</keyword>
<dbReference type="OrthoDB" id="5971574at2759"/>
<proteinExistence type="inferred from homology"/>
<evidence type="ECO:0000256" key="6">
    <source>
        <dbReference type="SAM" id="MobiDB-lite"/>
    </source>
</evidence>
<comment type="caution">
    <text evidence="10">The sequence shown here is derived from an EMBL/GenBank/DDBJ whole genome shotgun (WGS) entry which is preliminary data.</text>
</comment>
<dbReference type="Pfam" id="PF15711">
    <property type="entry name" value="ILEI"/>
    <property type="match status" value="1"/>
</dbReference>
<dbReference type="PANTHER" id="PTHR10749">
    <property type="entry name" value="PHOSPHORYLASE B KINASE REGULATORY SUBUNIT"/>
    <property type="match status" value="1"/>
</dbReference>
<dbReference type="SUPFAM" id="SSF48208">
    <property type="entry name" value="Six-hairpin glycosidases"/>
    <property type="match status" value="1"/>
</dbReference>
<evidence type="ECO:0000256" key="4">
    <source>
        <dbReference type="ARBA" id="ARBA00022860"/>
    </source>
</evidence>
<dbReference type="Proteomes" id="UP000612746">
    <property type="component" value="Unassembled WGS sequence"/>
</dbReference>
<dbReference type="GO" id="GO:0005964">
    <property type="term" value="C:phosphorylase kinase complex"/>
    <property type="evidence" value="ECO:0007669"/>
    <property type="project" value="TreeGrafter"/>
</dbReference>
<dbReference type="PROSITE" id="PS52031">
    <property type="entry name" value="GG_LECTIN"/>
    <property type="match status" value="1"/>
</dbReference>
<feature type="region of interest" description="Disordered" evidence="6">
    <location>
        <begin position="786"/>
        <end position="854"/>
    </location>
</feature>
<dbReference type="Gene3D" id="1.50.10.10">
    <property type="match status" value="1"/>
</dbReference>
<keyword evidence="4" id="KW-0112">Calmodulin-binding</keyword>
<evidence type="ECO:0000256" key="5">
    <source>
        <dbReference type="ARBA" id="ARBA00023277"/>
    </source>
</evidence>
<evidence type="ECO:0000259" key="8">
    <source>
        <dbReference type="Pfam" id="PF15711"/>
    </source>
</evidence>
<feature type="domain" description="ILEI/PANDER" evidence="8">
    <location>
        <begin position="1163"/>
        <end position="1253"/>
    </location>
</feature>
<evidence type="ECO:0000256" key="3">
    <source>
        <dbReference type="ARBA" id="ARBA00022600"/>
    </source>
</evidence>
<sequence length="1487" mass="166173">MTVSRKECLSRLDYYYRAIDTTIISRQNPASGLIPASVAITTHGNYTDAWVRDNVYSIYAVFGLALAYRRVDDDSGRQYELEHSVIKLMRGLLFAMMRQAPKVEQFKKTQSLEHSLHAKYDTNTGDTVVGDFEWGHLQIDATSIFLLALAEMTTSGLQIIYTLDEVDFVQNLVFYIENAYRTPDYGIWERGNKINHGQPELNSSSIGMAVAALQCINGVNLFGARGGASSVIHALPDELTRNSTTLHSFLPRESNSKEIDAALLSVIGFPAFAVSDPKLVRETRNEIITKLGGKYGCKRFLRDGHQNALEDVTRLHYVPHELQMFEDVESEWPLFFTYLILEGLFNGDHDQVDEYRNKLAPLIVHSSSMDDFAQFLSEPTSPIHTHAPNTPFSGSGGACTPGGTPVRRLSFSPTSSPAEMSGHRREGLELIPELYFVPKDLIDAEKANPHSQPRVANDNVPLVWANSLFFLGGMIHDNLLSPAEIDPLGRRFNPLGKDYRDTVVQIVLLAENEQLQNTLSMFGLETQTLKQIAPTYTVLPPDALKEVYAGLGMNSKLKLTGRPKRPIGSLGTSRLYRVQGELYAFTPHFMDNDEFYLNSDADHLISAFESEVAFVQKNWFYPGRPTMTVLLTNDMLGGLTRHQHWNASNNESSRKNLLNHFMNLRSGKCGGVRIRLGRLAELVNTSNIESLDFLINKSDLDWETILRVANAARYRSSSQRKLGYNERMTQASTPAGLKTPGLKTPKKRSMSFHGKYALTPKPEEEQDSYFSAVTDALKKLSANAPEDKFKLKSHEDSASSGTPVRKSDGQPEWKATEKVAEKAGFVGQVTPDGSSPLSEVNLIPKADNRSDSPTTDMLNLTLGDPSQFDQAIENLINSVNLYDQVDLLQYLVSCQPLSFTIENLDSTIKELLQEVYYKAVRLQYWSIVRQSAGLLQKVVPSLTINVTDLVIRQKQVTIGSGKDEYFISMPVGPEVLSRMIEEHCSGDDVREGSLVQEIIIYMGSFIRNHPEIFEGILRLRTHHIIIALREEISVMNNCNEEEAVEYLMQLSPFELQSLLRTILSGPTLSINDTNVLVRDQPGGRLMLSSINGRVRVLPSGSSPDQVSEDKRAMREMSLPIPLSATACSTNPTEVHIKAQSGGFLSGNFAQIELNGNALSSGNRGLNLCVIDPVEKIILERVGFDTHISEDESEDLAKFIEWVDTGMVVIAVAKDDFTEHLTASARTAIESLGSATIQNVRYRDSFALIGIKGADKGTATEAHKGANDGPTDAIEKVVQLSNVSEEDKEVTAATVASCVPNSAGRWLRRRRNDGALNRMPTDFYPKTWKILERAQGLRINDHVLPREPTVLEKTAEEFNFALMVEHFLRWIADPAERQVAVETLTVISKIQDRNPEMKIMDHDINITQIMNQAVENFWIKWTEKNKDNWENSKLFSGDFGVDSNRQLARKLFFDLPQQDGSESTFSYLASSVLKNLPFELDFVEDALK</sequence>
<comment type="similarity">
    <text evidence="2">Belongs to the phosphorylase b kinase regulatory chain family.</text>
</comment>
<evidence type="ECO:0000256" key="1">
    <source>
        <dbReference type="ARBA" id="ARBA00005131"/>
    </source>
</evidence>
<dbReference type="GO" id="GO:0003824">
    <property type="term" value="F:catalytic activity"/>
    <property type="evidence" value="ECO:0007669"/>
    <property type="project" value="UniProtKB-ARBA"/>
</dbReference>
<keyword evidence="5" id="KW-0119">Carbohydrate metabolism</keyword>
<dbReference type="InterPro" id="IPR008734">
    <property type="entry name" value="PHK_A/B_su"/>
</dbReference>
<dbReference type="PANTHER" id="PTHR10749:SF8">
    <property type="entry name" value="PHOSPHORYLASE B KINASE REGULATORY SUBUNIT BETA"/>
    <property type="match status" value="1"/>
</dbReference>
<evidence type="ECO:0000313" key="10">
    <source>
        <dbReference type="EMBL" id="KAG2178292.1"/>
    </source>
</evidence>
<dbReference type="Pfam" id="PF00723">
    <property type="entry name" value="Glyco_hydro_15"/>
    <property type="match status" value="1"/>
</dbReference>
<dbReference type="Pfam" id="PF19292">
    <property type="entry name" value="KPBB_C"/>
    <property type="match status" value="1"/>
</dbReference>
<dbReference type="GO" id="GO:0005977">
    <property type="term" value="P:glycogen metabolic process"/>
    <property type="evidence" value="ECO:0007669"/>
    <property type="project" value="UniProtKB-UniPathway"/>
</dbReference>
<keyword evidence="3" id="KW-0321">Glycogen metabolism</keyword>
<dbReference type="EMBL" id="JAEPRA010000011">
    <property type="protein sequence ID" value="KAG2178292.1"/>
    <property type="molecule type" value="Genomic_DNA"/>
</dbReference>
<evidence type="ECO:0008006" key="12">
    <source>
        <dbReference type="Google" id="ProtNLM"/>
    </source>
</evidence>
<evidence type="ECO:0000313" key="11">
    <source>
        <dbReference type="Proteomes" id="UP000612746"/>
    </source>
</evidence>